<dbReference type="OrthoDB" id="9810293at2"/>
<keyword evidence="4" id="KW-0694">RNA-binding</keyword>
<evidence type="ECO:0000256" key="6">
    <source>
        <dbReference type="SAM" id="MobiDB-lite"/>
    </source>
</evidence>
<evidence type="ECO:0000256" key="3">
    <source>
        <dbReference type="ARBA" id="ARBA00023274"/>
    </source>
</evidence>
<evidence type="ECO:0000313" key="9">
    <source>
        <dbReference type="Proteomes" id="UP000070675"/>
    </source>
</evidence>
<comment type="similarity">
    <text evidence="1 4 5">Belongs to the universal ribosomal protein uL15 family.</text>
</comment>
<dbReference type="STRING" id="1393034.HMPREF3192_01398"/>
<protein>
    <recommendedName>
        <fullName evidence="4">Large ribosomal subunit protein uL15</fullName>
    </recommendedName>
</protein>
<dbReference type="PROSITE" id="PS00475">
    <property type="entry name" value="RIBOSOMAL_L15"/>
    <property type="match status" value="1"/>
</dbReference>
<evidence type="ECO:0000256" key="1">
    <source>
        <dbReference type="ARBA" id="ARBA00007320"/>
    </source>
</evidence>
<evidence type="ECO:0000313" key="8">
    <source>
        <dbReference type="EMBL" id="KXB33027.1"/>
    </source>
</evidence>
<dbReference type="InterPro" id="IPR036227">
    <property type="entry name" value="Ribosomal_uL15/eL18_sf"/>
</dbReference>
<dbReference type="SUPFAM" id="SSF52080">
    <property type="entry name" value="Ribosomal proteins L15p and L18e"/>
    <property type="match status" value="1"/>
</dbReference>
<dbReference type="RefSeq" id="WP_066306472.1">
    <property type="nucleotide sequence ID" value="NZ_KQ959516.1"/>
</dbReference>
<evidence type="ECO:0000256" key="5">
    <source>
        <dbReference type="RuleBase" id="RU003888"/>
    </source>
</evidence>
<gene>
    <name evidence="4" type="primary">rplO</name>
    <name evidence="8" type="ORF">HMPREF3192_01398</name>
</gene>
<dbReference type="EMBL" id="LSCR01000042">
    <property type="protein sequence ID" value="KXB33027.1"/>
    <property type="molecule type" value="Genomic_DNA"/>
</dbReference>
<evidence type="ECO:0000256" key="2">
    <source>
        <dbReference type="ARBA" id="ARBA00022980"/>
    </source>
</evidence>
<dbReference type="Gene3D" id="3.100.10.10">
    <property type="match status" value="1"/>
</dbReference>
<proteinExistence type="inferred from homology"/>
<dbReference type="GO" id="GO:0019843">
    <property type="term" value="F:rRNA binding"/>
    <property type="evidence" value="ECO:0007669"/>
    <property type="project" value="UniProtKB-UniRule"/>
</dbReference>
<dbReference type="InterPro" id="IPR005749">
    <property type="entry name" value="Ribosomal_uL15_bac-type"/>
</dbReference>
<feature type="compositionally biased region" description="Gly residues" evidence="6">
    <location>
        <begin position="42"/>
        <end position="52"/>
    </location>
</feature>
<dbReference type="GO" id="GO:0006412">
    <property type="term" value="P:translation"/>
    <property type="evidence" value="ECO:0007669"/>
    <property type="project" value="UniProtKB-UniRule"/>
</dbReference>
<dbReference type="PANTHER" id="PTHR12934">
    <property type="entry name" value="50S RIBOSOMAL PROTEIN L15"/>
    <property type="match status" value="1"/>
</dbReference>
<dbReference type="InterPro" id="IPR030878">
    <property type="entry name" value="Ribosomal_uL15"/>
</dbReference>
<dbReference type="HAMAP" id="MF_01341">
    <property type="entry name" value="Ribosomal_uL15"/>
    <property type="match status" value="1"/>
</dbReference>
<keyword evidence="3 4" id="KW-0687">Ribonucleoprotein</keyword>
<feature type="domain" description="Large ribosomal subunit protein uL15/eL18" evidence="7">
    <location>
        <begin position="77"/>
        <end position="145"/>
    </location>
</feature>
<dbReference type="Proteomes" id="UP000070675">
    <property type="component" value="Unassembled WGS sequence"/>
</dbReference>
<sequence length="149" mass="15534">MQLNDLRPAQGAKKARKRVGRGNSSGYGTTCGRGQNGQLSRAGGGKGSGFEGGQQPLAMRLPKLPGFKNINRVEYAPVNVSRLNGLFNDGDVVDGAALLEKGVIKSEFIPVKILGDGELTKKLTVKVDKVSASAQAKIEAAGGKVDLPC</sequence>
<feature type="region of interest" description="Disordered" evidence="6">
    <location>
        <begin position="1"/>
        <end position="55"/>
    </location>
</feature>
<keyword evidence="9" id="KW-1185">Reference proteome</keyword>
<organism evidence="8 9">
    <name type="scientific">Atopobium deltae</name>
    <dbReference type="NCBI Taxonomy" id="1393034"/>
    <lineage>
        <taxon>Bacteria</taxon>
        <taxon>Bacillati</taxon>
        <taxon>Actinomycetota</taxon>
        <taxon>Coriobacteriia</taxon>
        <taxon>Coriobacteriales</taxon>
        <taxon>Atopobiaceae</taxon>
        <taxon>Atopobium</taxon>
    </lineage>
</organism>
<dbReference type="AlphaFoldDB" id="A0A133XQ09"/>
<dbReference type="Pfam" id="PF00828">
    <property type="entry name" value="Ribosomal_L27A"/>
    <property type="match status" value="1"/>
</dbReference>
<name>A0A133XQ09_9ACTN</name>
<comment type="caution">
    <text evidence="8">The sequence shown here is derived from an EMBL/GenBank/DDBJ whole genome shotgun (WGS) entry which is preliminary data.</text>
</comment>
<keyword evidence="2 4" id="KW-0689">Ribosomal protein</keyword>
<evidence type="ECO:0000256" key="4">
    <source>
        <dbReference type="HAMAP-Rule" id="MF_01341"/>
    </source>
</evidence>
<keyword evidence="4" id="KW-0699">rRNA-binding</keyword>
<dbReference type="GO" id="GO:0022625">
    <property type="term" value="C:cytosolic large ribosomal subunit"/>
    <property type="evidence" value="ECO:0007669"/>
    <property type="project" value="TreeGrafter"/>
</dbReference>
<dbReference type="GO" id="GO:0003735">
    <property type="term" value="F:structural constituent of ribosome"/>
    <property type="evidence" value="ECO:0007669"/>
    <property type="project" value="InterPro"/>
</dbReference>
<dbReference type="PANTHER" id="PTHR12934:SF11">
    <property type="entry name" value="LARGE RIBOSOMAL SUBUNIT PROTEIN UL15M"/>
    <property type="match status" value="1"/>
</dbReference>
<dbReference type="NCBIfam" id="TIGR01071">
    <property type="entry name" value="rplO_bact"/>
    <property type="match status" value="1"/>
</dbReference>
<comment type="function">
    <text evidence="4">Binds to the 23S rRNA.</text>
</comment>
<reference evidence="9" key="1">
    <citation type="submission" date="2016-01" db="EMBL/GenBank/DDBJ databases">
        <authorList>
            <person name="Mitreva M."/>
            <person name="Pepin K.H."/>
            <person name="Mihindukulasuriya K.A."/>
            <person name="Fulton R."/>
            <person name="Fronick C."/>
            <person name="O'Laughlin M."/>
            <person name="Miner T."/>
            <person name="Herter B."/>
            <person name="Rosa B.A."/>
            <person name="Cordes M."/>
            <person name="Tomlinson C."/>
            <person name="Wollam A."/>
            <person name="Palsikar V.B."/>
            <person name="Mardis E.R."/>
            <person name="Wilson R.K."/>
        </authorList>
    </citation>
    <scope>NUCLEOTIDE SEQUENCE [LARGE SCALE GENOMIC DNA]</scope>
    <source>
        <strain evidence="9">DNF00019</strain>
    </source>
</reference>
<dbReference type="InterPro" id="IPR001196">
    <property type="entry name" value="Ribosomal_uL15_CS"/>
</dbReference>
<comment type="subunit">
    <text evidence="4">Part of the 50S ribosomal subunit.</text>
</comment>
<dbReference type="PATRIC" id="fig|1393034.3.peg.1361"/>
<dbReference type="InterPro" id="IPR021131">
    <property type="entry name" value="Ribosomal_uL15/eL18"/>
</dbReference>
<accession>A0A133XQ09</accession>
<feature type="compositionally biased region" description="Gly residues" evidence="6">
    <location>
        <begin position="23"/>
        <end position="35"/>
    </location>
</feature>
<evidence type="ECO:0000259" key="7">
    <source>
        <dbReference type="Pfam" id="PF00828"/>
    </source>
</evidence>